<dbReference type="Pfam" id="PF13193">
    <property type="entry name" value="AMP-binding_C"/>
    <property type="match status" value="1"/>
</dbReference>
<keyword evidence="8" id="KW-1133">Transmembrane helix</keyword>
<dbReference type="Gene3D" id="3.30.559.10">
    <property type="entry name" value="Chloramphenicol acetyltransferase-like domain"/>
    <property type="match status" value="1"/>
</dbReference>
<dbReference type="GO" id="GO:0071766">
    <property type="term" value="P:Actinobacterium-type cell wall biogenesis"/>
    <property type="evidence" value="ECO:0007669"/>
    <property type="project" value="UniProtKB-ARBA"/>
</dbReference>
<feature type="domain" description="Carrier" evidence="9">
    <location>
        <begin position="620"/>
        <end position="694"/>
    </location>
</feature>
<dbReference type="KEGG" id="tab:CIG75_09785"/>
<evidence type="ECO:0000256" key="3">
    <source>
        <dbReference type="ARBA" id="ARBA00022450"/>
    </source>
</evidence>
<keyword evidence="11" id="KW-1185">Reference proteome</keyword>
<evidence type="ECO:0000256" key="8">
    <source>
        <dbReference type="SAM" id="Phobius"/>
    </source>
</evidence>
<dbReference type="GO" id="GO:0047527">
    <property type="term" value="F:2,3-dihydroxybenzoate-serine ligase activity"/>
    <property type="evidence" value="ECO:0007669"/>
    <property type="project" value="TreeGrafter"/>
</dbReference>
<dbReference type="PANTHER" id="PTHR45527:SF1">
    <property type="entry name" value="FATTY ACID SYNTHASE"/>
    <property type="match status" value="1"/>
</dbReference>
<dbReference type="GO" id="GO:0031177">
    <property type="term" value="F:phosphopantetheine binding"/>
    <property type="evidence" value="ECO:0007669"/>
    <property type="project" value="InterPro"/>
</dbReference>
<dbReference type="FunFam" id="3.40.50.980:FF:000001">
    <property type="entry name" value="Non-ribosomal peptide synthetase"/>
    <property type="match status" value="1"/>
</dbReference>
<evidence type="ECO:0000256" key="1">
    <source>
        <dbReference type="ARBA" id="ARBA00001957"/>
    </source>
</evidence>
<dbReference type="InterPro" id="IPR009081">
    <property type="entry name" value="PP-bd_ACP"/>
</dbReference>
<dbReference type="GO" id="GO:0006631">
    <property type="term" value="P:fatty acid metabolic process"/>
    <property type="evidence" value="ECO:0007669"/>
    <property type="project" value="UniProtKB-KW"/>
</dbReference>
<dbReference type="FunFam" id="3.40.50.12780:FF:000012">
    <property type="entry name" value="Non-ribosomal peptide synthetase"/>
    <property type="match status" value="1"/>
</dbReference>
<dbReference type="InterPro" id="IPR023213">
    <property type="entry name" value="CAT-like_dom_sf"/>
</dbReference>
<dbReference type="GO" id="GO:0005829">
    <property type="term" value="C:cytosol"/>
    <property type="evidence" value="ECO:0007669"/>
    <property type="project" value="TreeGrafter"/>
</dbReference>
<gene>
    <name evidence="10" type="ORF">CIG75_09785</name>
</gene>
<evidence type="ECO:0000256" key="2">
    <source>
        <dbReference type="ARBA" id="ARBA00006432"/>
    </source>
</evidence>
<dbReference type="InterPro" id="IPR020806">
    <property type="entry name" value="PKS_PP-bd"/>
</dbReference>
<reference evidence="10 11" key="1">
    <citation type="journal article" date="2015" name="Int. J. Syst. Evol. Microbiol.">
        <title>Tumebacillus algifaecis sp. nov., isolated from decomposing algal scum.</title>
        <authorList>
            <person name="Wu Y.F."/>
            <person name="Zhang B."/>
            <person name="Xing P."/>
            <person name="Wu Q.L."/>
            <person name="Liu S.J."/>
        </authorList>
    </citation>
    <scope>NUCLEOTIDE SEQUENCE [LARGE SCALE GENOMIC DNA]</scope>
    <source>
        <strain evidence="10 11">THMBR28</strain>
    </source>
</reference>
<dbReference type="FunFam" id="3.40.50.12780:FF:000013">
    <property type="entry name" value="Long-chain-fatty-acid--AMP ligase FadD32"/>
    <property type="match status" value="1"/>
</dbReference>
<dbReference type="EMBL" id="CP022657">
    <property type="protein sequence ID" value="ASS75244.1"/>
    <property type="molecule type" value="Genomic_DNA"/>
</dbReference>
<accession>A0A223D1H5</accession>
<evidence type="ECO:0000256" key="5">
    <source>
        <dbReference type="ARBA" id="ARBA00022832"/>
    </source>
</evidence>
<dbReference type="Proteomes" id="UP000214688">
    <property type="component" value="Chromosome"/>
</dbReference>
<dbReference type="PANTHER" id="PTHR45527">
    <property type="entry name" value="NONRIBOSOMAL PEPTIDE SYNTHETASE"/>
    <property type="match status" value="1"/>
</dbReference>
<keyword evidence="6" id="KW-0443">Lipid metabolism</keyword>
<protein>
    <recommendedName>
        <fullName evidence="9">Carrier domain-containing protein</fullName>
    </recommendedName>
</protein>
<dbReference type="InterPro" id="IPR045851">
    <property type="entry name" value="AMP-bd_C_sf"/>
</dbReference>
<comment type="cofactor">
    <cofactor evidence="1">
        <name>pantetheine 4'-phosphate</name>
        <dbReference type="ChEBI" id="CHEBI:47942"/>
    </cofactor>
</comment>
<dbReference type="Gene3D" id="3.30.559.30">
    <property type="entry name" value="Nonribosomal peptide synthetase, condensation domain"/>
    <property type="match status" value="1"/>
</dbReference>
<dbReference type="Pfam" id="PF00501">
    <property type="entry name" value="AMP-binding"/>
    <property type="match status" value="2"/>
</dbReference>
<keyword evidence="4" id="KW-0597">Phosphoprotein</keyword>
<keyword evidence="5" id="KW-0276">Fatty acid metabolism</keyword>
<evidence type="ECO:0000259" key="9">
    <source>
        <dbReference type="PROSITE" id="PS50075"/>
    </source>
</evidence>
<dbReference type="SUPFAM" id="SSF52777">
    <property type="entry name" value="CoA-dependent acyltransferases"/>
    <property type="match status" value="2"/>
</dbReference>
<evidence type="ECO:0000256" key="4">
    <source>
        <dbReference type="ARBA" id="ARBA00022553"/>
    </source>
</evidence>
<dbReference type="Gene3D" id="1.10.1200.10">
    <property type="entry name" value="ACP-like"/>
    <property type="match status" value="2"/>
</dbReference>
<comment type="similarity">
    <text evidence="2">Belongs to the ATP-dependent AMP-binding enzyme family.</text>
</comment>
<dbReference type="InterPro" id="IPR020845">
    <property type="entry name" value="AMP-binding_CS"/>
</dbReference>
<feature type="domain" description="Carrier" evidence="9">
    <location>
        <begin position="1689"/>
        <end position="1764"/>
    </location>
</feature>
<dbReference type="InterPro" id="IPR040097">
    <property type="entry name" value="FAAL/FAAC"/>
</dbReference>
<dbReference type="SMART" id="SM00823">
    <property type="entry name" value="PKS_PP"/>
    <property type="match status" value="2"/>
</dbReference>
<dbReference type="Gene3D" id="3.40.50.12780">
    <property type="entry name" value="N-terminal domain of ligase-like"/>
    <property type="match status" value="1"/>
</dbReference>
<proteinExistence type="inferred from homology"/>
<feature type="region of interest" description="Disordered" evidence="7">
    <location>
        <begin position="1762"/>
        <end position="1792"/>
    </location>
</feature>
<keyword evidence="3" id="KW-0596">Phosphopantetheine</keyword>
<dbReference type="Gene3D" id="2.30.38.10">
    <property type="entry name" value="Luciferase, Domain 3"/>
    <property type="match status" value="1"/>
</dbReference>
<dbReference type="InterPro" id="IPR000873">
    <property type="entry name" value="AMP-dep_synth/lig_dom"/>
</dbReference>
<dbReference type="NCBIfam" id="TIGR01733">
    <property type="entry name" value="AA-adenyl-dom"/>
    <property type="match status" value="1"/>
</dbReference>
<dbReference type="GO" id="GO:0043041">
    <property type="term" value="P:amino acid activation for nonribosomal peptide biosynthetic process"/>
    <property type="evidence" value="ECO:0007669"/>
    <property type="project" value="TreeGrafter"/>
</dbReference>
<evidence type="ECO:0000313" key="10">
    <source>
        <dbReference type="EMBL" id="ASS75244.1"/>
    </source>
</evidence>
<evidence type="ECO:0000313" key="11">
    <source>
        <dbReference type="Proteomes" id="UP000214688"/>
    </source>
</evidence>
<evidence type="ECO:0000256" key="6">
    <source>
        <dbReference type="ARBA" id="ARBA00023098"/>
    </source>
</evidence>
<organism evidence="10 11">
    <name type="scientific">Tumebacillus algifaecis</name>
    <dbReference type="NCBI Taxonomy" id="1214604"/>
    <lineage>
        <taxon>Bacteria</taxon>
        <taxon>Bacillati</taxon>
        <taxon>Bacillota</taxon>
        <taxon>Bacilli</taxon>
        <taxon>Bacillales</taxon>
        <taxon>Alicyclobacillaceae</taxon>
        <taxon>Tumebacillus</taxon>
    </lineage>
</organism>
<dbReference type="Gene3D" id="3.40.50.980">
    <property type="match status" value="2"/>
</dbReference>
<dbReference type="Pfam" id="PF23024">
    <property type="entry name" value="AMP-dom_DIP2-like"/>
    <property type="match status" value="1"/>
</dbReference>
<dbReference type="Pfam" id="PF00668">
    <property type="entry name" value="Condensation"/>
    <property type="match status" value="1"/>
</dbReference>
<dbReference type="CDD" id="cd05931">
    <property type="entry name" value="FAAL"/>
    <property type="match status" value="1"/>
</dbReference>
<feature type="transmembrane region" description="Helical" evidence="8">
    <location>
        <begin position="81"/>
        <end position="99"/>
    </location>
</feature>
<dbReference type="PROSITE" id="PS00455">
    <property type="entry name" value="AMP_BINDING"/>
    <property type="match status" value="1"/>
</dbReference>
<dbReference type="PROSITE" id="PS50075">
    <property type="entry name" value="CARRIER"/>
    <property type="match status" value="2"/>
</dbReference>
<dbReference type="GO" id="GO:0008610">
    <property type="term" value="P:lipid biosynthetic process"/>
    <property type="evidence" value="ECO:0007669"/>
    <property type="project" value="InterPro"/>
</dbReference>
<dbReference type="InterPro" id="IPR001242">
    <property type="entry name" value="Condensation_dom"/>
</dbReference>
<keyword evidence="8" id="KW-0812">Transmembrane</keyword>
<dbReference type="InterPro" id="IPR010071">
    <property type="entry name" value="AA_adenyl_dom"/>
</dbReference>
<dbReference type="GO" id="GO:0009239">
    <property type="term" value="P:enterobactin biosynthetic process"/>
    <property type="evidence" value="ECO:0007669"/>
    <property type="project" value="TreeGrafter"/>
</dbReference>
<dbReference type="Pfam" id="PF00550">
    <property type="entry name" value="PP-binding"/>
    <property type="match status" value="2"/>
</dbReference>
<dbReference type="Gene3D" id="3.30.300.30">
    <property type="match status" value="2"/>
</dbReference>
<dbReference type="FunFam" id="2.30.38.10:FF:000001">
    <property type="entry name" value="Non-ribosomal peptide synthetase PvdI"/>
    <property type="match status" value="1"/>
</dbReference>
<dbReference type="InterPro" id="IPR025110">
    <property type="entry name" value="AMP-bd_C"/>
</dbReference>
<dbReference type="GO" id="GO:0009366">
    <property type="term" value="C:enterobactin synthetase complex"/>
    <property type="evidence" value="ECO:0007669"/>
    <property type="project" value="TreeGrafter"/>
</dbReference>
<evidence type="ECO:0000256" key="7">
    <source>
        <dbReference type="SAM" id="MobiDB-lite"/>
    </source>
</evidence>
<dbReference type="CDD" id="cd05930">
    <property type="entry name" value="A_NRPS"/>
    <property type="match status" value="1"/>
</dbReference>
<sequence>MRRGRKVSRYDRYQSLVELLGHRANEQPERTAYVFLLENGREERCSYGELDAQARGVAANLQQSQHVGERALLLFPPGLDYLYAFFGCLYAGVLPVPAYPPRSNGHFTRLQAIVTDADATVALTTPAILQEVQSRLSDLPALAGLNWMAPTREAAHALHSQWQPVPVERESLAFLQYTSGSTALPKGVMLTHGNLMHNLHLMETKFGTTPDSRCVIWLPPYHDMGLIGGILQPLYTGYPVTLMAPVDFIQKPLRWLELISKTGATISGGPNFAYDLCVQKIGPTQREALDLSSWEVAFSGAEPVRAATLSRFTQAFAPSGFRESAFFPCYGLAEGTLFAAGGHKAIGPVVRSFDADSLLENQAVVATEPKEHDRVLVSSGRAKESGQRLAIVDPLSGRSCSDGQVGEIWVSGPSIAKGYWKREEQTADVFGAKLQGDRVGQDTFLKTGDLGFVLDGELYVTGRMKDLLILRGRNYYPQDLEQTVQQSHPAVQNSNGAAVGIEVDGEERLVIVQEVERSHRRSNLSEVAELIRKQISLEHSLQAHAIVLLRPMSIPKTTSGKVQRHACREQFMNGTLEELFSDVPFAGDEIAMKKSAEPSLHSVNMSREALLALNDSERQGALEQLLAQLTAAVMRLPLERVQTADGLDVLGLDSLMAAEIKQEVEERWGVSLPFSRLLSGPTLEELAVEIGGQLATCEASLSRQEAAEERLSGDVALTDGQRALWLMQRLEPQSAAYQIAKAVRVRQELDVEALRVSFRALSKRHPLLRAALEMRDGTPVLFVHEEPLWDVVLEDVAVQEETELHRRLQTAALLPIASEGEALVRVHLFQKSKHEFVLLLVMHHIICDFWSLGLLLQELTALYGAVRAGTQADLPSPPRSFASFAIEQKRRLDGARRAELDRFWKQQLGDDLPVLDLPTDYPRSPVQTFGGRTYTFALPEADSGRLKDYAKSRGVTMNMLFLAAYQVLLHRYSGQETVAVGTPVSGRTGLRDAKTIGYFVNPLVQRADFDGALTFADLLAQVREGVTRSLEHQDLPFPLLVDLLQPKRDPAHPPLFQTLFTYQTSPLRDLPGLSGWALGLDGVEIGGGELAFESVALPQQFVQFDLALSAAESGGRFCAVFEYNTALFLPETIERMADAYQQLLDAVLEDDQLPVGALPMQSATAQADLLVIGRGPQVGLPRQAGMHERFEHQVQTAPERVALVFEDQTYTYGELNARANRLARHLQRLGVGAGAPVGVCLRRSPELVTALLAVLKAGGMYVPLDPEYPGERIAYMLADCQAAVLLTSSDLQAELPPYAGTTLCVEEQIDWMTEPEQDLPAVDRQQAAYLIYTSGSTGRPKGVVVTHHNVTHFYSGMDEQVGCAPTDALLAVTSICFDISVLELFWTLSCGAKLVLLSEQEAKGTGGGEFSLKRQAQRHGATLLQGTPSLAKLMFSDPETVQALTGLRALLLGGEALSAKQAAEVRAGLPNVRLFNMYGPTEATVWAVSMEVVDVKGRVPIGRPLANVRTYVLDDRLQPVPIGVAGELYLGGDGIAQGYFGRADLTAERFLLDPFASGGRIYKTGDAVRQLADGTLEFLGRLDHQVKVRGFRIELEEIEAVLLAHPAVQEAVCTAKESALVAYVVTGRDQELLQPELLSLLRLKLPAYMVPDHLLFLEALPLTPNGKTDKKALPAPSGDRSRSSAAYVPPATEMERLIVSVWQDVLGTAEVGVDDNFFEVGGNSLKMEQVFSRLQPQLPSVVVITDLFRYPTIRLLAQKLGESADKQQEQAVEAQGRGSARREAMQKRRGKR</sequence>
<dbReference type="SUPFAM" id="SSF56801">
    <property type="entry name" value="Acetyl-CoA synthetase-like"/>
    <property type="match status" value="2"/>
</dbReference>
<name>A0A223D1H5_9BACL</name>
<dbReference type="CDD" id="cd19531">
    <property type="entry name" value="LCL_NRPS-like"/>
    <property type="match status" value="1"/>
</dbReference>
<dbReference type="SUPFAM" id="SSF47336">
    <property type="entry name" value="ACP-like"/>
    <property type="match status" value="2"/>
</dbReference>
<keyword evidence="8" id="KW-0472">Membrane</keyword>
<dbReference type="InterPro" id="IPR042099">
    <property type="entry name" value="ANL_N_sf"/>
</dbReference>
<dbReference type="InterPro" id="IPR036736">
    <property type="entry name" value="ACP-like_sf"/>
</dbReference>